<feature type="transmembrane region" description="Helical" evidence="2">
    <location>
        <begin position="292"/>
        <end position="315"/>
    </location>
</feature>
<keyword evidence="2" id="KW-0472">Membrane</keyword>
<sequence length="428" mass="46781">MTEYDYSPAAYQRYMETQNRIAKWVDNTEAHHEAFCVPFGPRSDMGEDDLAGISDAEEAIPSGASAGGWYEEKRRNGARKNVVAPPPPIFYHSQPAAPAPMYPGALASAPVNYNYPTPGGYTSPPATPQIIIQTVPKHRSHRHHDSKRSSSAESRKAKSKTRMYVLPSSASAAPPMQMQPPSYGYPGAQPPPGSYNYPLHSAGPYSANPAYAPPPPSFSPPVSGHPMMSPSPSPSPYYSQPGGYVIIPPKGQHVRVMILTISYVFIISPGPIPPNSTGFNEISSLDTFDLSFFGGFLCLMLFVFLSIGLEAGGLVRIRASRIPRWGKARISDSTANALFPDPFFPTSFRRLHTHLQKQFCGALAKSPHQSMFSVHSVYFVTALFGVLFVTFRSCSAYNTGFYEYFATFSVDFRVRSEGASFLPAALEP</sequence>
<accession>A0AA38Q653</accession>
<organism evidence="3 4">
    <name type="scientific">Lentinula detonsa</name>
    <dbReference type="NCBI Taxonomy" id="2804962"/>
    <lineage>
        <taxon>Eukaryota</taxon>
        <taxon>Fungi</taxon>
        <taxon>Dikarya</taxon>
        <taxon>Basidiomycota</taxon>
        <taxon>Agaricomycotina</taxon>
        <taxon>Agaricomycetes</taxon>
        <taxon>Agaricomycetidae</taxon>
        <taxon>Agaricales</taxon>
        <taxon>Marasmiineae</taxon>
        <taxon>Omphalotaceae</taxon>
        <taxon>Lentinula</taxon>
    </lineage>
</organism>
<feature type="compositionally biased region" description="Low complexity" evidence="1">
    <location>
        <begin position="167"/>
        <end position="182"/>
    </location>
</feature>
<comment type="caution">
    <text evidence="3">The sequence shown here is derived from an EMBL/GenBank/DDBJ whole genome shotgun (WGS) entry which is preliminary data.</text>
</comment>
<feature type="transmembrane region" description="Helical" evidence="2">
    <location>
        <begin position="372"/>
        <end position="391"/>
    </location>
</feature>
<evidence type="ECO:0000256" key="1">
    <source>
        <dbReference type="SAM" id="MobiDB-lite"/>
    </source>
</evidence>
<gene>
    <name evidence="3" type="ORF">F5890DRAFT_1471818</name>
</gene>
<evidence type="ECO:0000313" key="3">
    <source>
        <dbReference type="EMBL" id="KAJ3987975.1"/>
    </source>
</evidence>
<dbReference type="Proteomes" id="UP001163850">
    <property type="component" value="Unassembled WGS sequence"/>
</dbReference>
<feature type="region of interest" description="Disordered" evidence="1">
    <location>
        <begin position="135"/>
        <end position="189"/>
    </location>
</feature>
<keyword evidence="2" id="KW-0812">Transmembrane</keyword>
<feature type="transmembrane region" description="Helical" evidence="2">
    <location>
        <begin position="254"/>
        <end position="272"/>
    </location>
</feature>
<proteinExistence type="predicted"/>
<evidence type="ECO:0000313" key="4">
    <source>
        <dbReference type="Proteomes" id="UP001163850"/>
    </source>
</evidence>
<evidence type="ECO:0000256" key="2">
    <source>
        <dbReference type="SAM" id="Phobius"/>
    </source>
</evidence>
<dbReference type="AlphaFoldDB" id="A0AA38Q653"/>
<name>A0AA38Q653_9AGAR</name>
<feature type="compositionally biased region" description="Basic residues" evidence="1">
    <location>
        <begin position="136"/>
        <end position="146"/>
    </location>
</feature>
<reference evidence="3" key="1">
    <citation type="submission" date="2022-08" db="EMBL/GenBank/DDBJ databases">
        <authorList>
            <consortium name="DOE Joint Genome Institute"/>
            <person name="Min B."/>
            <person name="Riley R."/>
            <person name="Sierra-Patev S."/>
            <person name="Naranjo-Ortiz M."/>
            <person name="Looney B."/>
            <person name="Konkel Z."/>
            <person name="Slot J.C."/>
            <person name="Sakamoto Y."/>
            <person name="Steenwyk J.L."/>
            <person name="Rokas A."/>
            <person name="Carro J."/>
            <person name="Camarero S."/>
            <person name="Ferreira P."/>
            <person name="Molpeceres G."/>
            <person name="Ruiz-Duenas F.J."/>
            <person name="Serrano A."/>
            <person name="Henrissat B."/>
            <person name="Drula E."/>
            <person name="Hughes K.W."/>
            <person name="Mata J.L."/>
            <person name="Ishikawa N.K."/>
            <person name="Vargas-Isla R."/>
            <person name="Ushijima S."/>
            <person name="Smith C.A."/>
            <person name="Ahrendt S."/>
            <person name="Andreopoulos W."/>
            <person name="He G."/>
            <person name="Labutti K."/>
            <person name="Lipzen A."/>
            <person name="Ng V."/>
            <person name="Sandor L."/>
            <person name="Barry K."/>
            <person name="Martinez A.T."/>
            <person name="Xiao Y."/>
            <person name="Gibbons J.G."/>
            <person name="Terashima K."/>
            <person name="Hibbett D.S."/>
            <person name="Grigoriev I.V."/>
        </authorList>
    </citation>
    <scope>NUCLEOTIDE SEQUENCE</scope>
    <source>
        <strain evidence="3">TFB7829</strain>
    </source>
</reference>
<keyword evidence="2" id="KW-1133">Transmembrane helix</keyword>
<protein>
    <submittedName>
        <fullName evidence="3">Uncharacterized protein</fullName>
    </submittedName>
</protein>
<feature type="compositionally biased region" description="Basic and acidic residues" evidence="1">
    <location>
        <begin position="147"/>
        <end position="156"/>
    </location>
</feature>
<dbReference type="EMBL" id="MU801915">
    <property type="protein sequence ID" value="KAJ3987975.1"/>
    <property type="molecule type" value="Genomic_DNA"/>
</dbReference>